<reference evidence="2" key="2">
    <citation type="submission" date="2023-07" db="EMBL/GenBank/DDBJ databases">
        <title>Zobellia barbeyronii sp. nov., a new marine flavobacterium, isolated from green and red algae.</title>
        <authorList>
            <person name="Nedashkovskaya O.I."/>
            <person name="Otstavnykh N."/>
            <person name="Zhukova N."/>
            <person name="Guzev K."/>
            <person name="Chausova V."/>
            <person name="Tekutyeva L."/>
            <person name="Mikhailov V."/>
            <person name="Isaeva M."/>
        </authorList>
    </citation>
    <scope>NUCLEOTIDE SEQUENCE [LARGE SCALE GENOMIC DNA]</scope>
    <source>
        <strain evidence="2">KMM 6746</strain>
    </source>
</reference>
<organism evidence="1 2">
    <name type="scientific">Zobellia barbeyronii</name>
    <dbReference type="NCBI Taxonomy" id="2748009"/>
    <lineage>
        <taxon>Bacteria</taxon>
        <taxon>Pseudomonadati</taxon>
        <taxon>Bacteroidota</taxon>
        <taxon>Flavobacteriia</taxon>
        <taxon>Flavobacteriales</taxon>
        <taxon>Flavobacteriaceae</taxon>
        <taxon>Zobellia</taxon>
    </lineage>
</organism>
<dbReference type="NCBIfam" id="NF047658">
    <property type="entry name" value="HYC_CC_PP"/>
    <property type="match status" value="1"/>
</dbReference>
<gene>
    <name evidence="1" type="ORF">HW347_00970</name>
</gene>
<reference evidence="1 2" key="1">
    <citation type="submission" date="2020-06" db="EMBL/GenBank/DDBJ databases">
        <authorList>
            <person name="Isaeva M.P."/>
            <person name="Chernysheva N.Y."/>
        </authorList>
    </citation>
    <scope>NUCLEOTIDE SEQUENCE [LARGE SCALE GENOMIC DNA]</scope>
    <source>
        <strain evidence="1 2">KMM 6746</strain>
    </source>
</reference>
<accession>A0ABS5W8U0</accession>
<dbReference type="InterPro" id="IPR058512">
    <property type="entry name" value="DUF8199"/>
</dbReference>
<protein>
    <recommendedName>
        <fullName evidence="3">Secreted protein</fullName>
    </recommendedName>
</protein>
<comment type="caution">
    <text evidence="1">The sequence shown here is derived from an EMBL/GenBank/DDBJ whole genome shotgun (WGS) entry which is preliminary data.</text>
</comment>
<name>A0ABS5W8U0_9FLAO</name>
<evidence type="ECO:0008006" key="3">
    <source>
        <dbReference type="Google" id="ProtNLM"/>
    </source>
</evidence>
<evidence type="ECO:0000313" key="1">
    <source>
        <dbReference type="EMBL" id="MBT2159812.1"/>
    </source>
</evidence>
<dbReference type="RefSeq" id="WP_214610098.1">
    <property type="nucleotide sequence ID" value="NZ_JACATN010000001.1"/>
</dbReference>
<evidence type="ECO:0000313" key="2">
    <source>
        <dbReference type="Proteomes" id="UP000740413"/>
    </source>
</evidence>
<dbReference type="Pfam" id="PF26622">
    <property type="entry name" value="DUF8199"/>
    <property type="match status" value="1"/>
</dbReference>
<dbReference type="Proteomes" id="UP000740413">
    <property type="component" value="Unassembled WGS sequence"/>
</dbReference>
<proteinExistence type="predicted"/>
<sequence length="137" mass="15551">MKDVLHRIVSLVMAVLLLTTTTSWKVEKHYCMGHLVDVAFFGEAQDCGMSMTLDEEIESTVEKMSCCNSEVIAKKGQEDVKPSTNDFDLDQEIFFAAYVYSFIGLFEPVVQKNSDYTHYLPPKIVKDIQLLDAVFLI</sequence>
<keyword evidence="2" id="KW-1185">Reference proteome</keyword>
<dbReference type="InterPro" id="IPR058060">
    <property type="entry name" value="HYC_CC_PP"/>
</dbReference>
<dbReference type="EMBL" id="JACATN010000001">
    <property type="protein sequence ID" value="MBT2159812.1"/>
    <property type="molecule type" value="Genomic_DNA"/>
</dbReference>